<dbReference type="FunFam" id="3.40.50.11350:FF:000014">
    <property type="entry name" value="Uncharacterized protein"/>
    <property type="match status" value="1"/>
</dbReference>
<dbReference type="CDD" id="cd11296">
    <property type="entry name" value="O-FucT_like"/>
    <property type="match status" value="1"/>
</dbReference>
<proteinExistence type="predicted"/>
<dbReference type="GO" id="GO:0016740">
    <property type="term" value="F:transferase activity"/>
    <property type="evidence" value="ECO:0007669"/>
    <property type="project" value="UniProtKB-KW"/>
</dbReference>
<reference evidence="5 6" key="1">
    <citation type="journal article" date="2008" name="Nature">
        <title>The Phaeodactylum genome reveals the evolutionary history of diatom genomes.</title>
        <authorList>
            <person name="Bowler C."/>
            <person name="Allen A.E."/>
            <person name="Badger J.H."/>
            <person name="Grimwood J."/>
            <person name="Jabbari K."/>
            <person name="Kuo A."/>
            <person name="Maheswari U."/>
            <person name="Martens C."/>
            <person name="Maumus F."/>
            <person name="Otillar R.P."/>
            <person name="Rayko E."/>
            <person name="Salamov A."/>
            <person name="Vandepoele K."/>
            <person name="Beszteri B."/>
            <person name="Gruber A."/>
            <person name="Heijde M."/>
            <person name="Katinka M."/>
            <person name="Mock T."/>
            <person name="Valentin K."/>
            <person name="Verret F."/>
            <person name="Berges J.A."/>
            <person name="Brownlee C."/>
            <person name="Cadoret J.P."/>
            <person name="Chiovitti A."/>
            <person name="Choi C.J."/>
            <person name="Coesel S."/>
            <person name="De Martino A."/>
            <person name="Detter J.C."/>
            <person name="Durkin C."/>
            <person name="Falciatore A."/>
            <person name="Fournet J."/>
            <person name="Haruta M."/>
            <person name="Huysman M.J."/>
            <person name="Jenkins B.D."/>
            <person name="Jiroutova K."/>
            <person name="Jorgensen R.E."/>
            <person name="Joubert Y."/>
            <person name="Kaplan A."/>
            <person name="Kroger N."/>
            <person name="Kroth P.G."/>
            <person name="La Roche J."/>
            <person name="Lindquist E."/>
            <person name="Lommer M."/>
            <person name="Martin-Jezequel V."/>
            <person name="Lopez P.J."/>
            <person name="Lucas S."/>
            <person name="Mangogna M."/>
            <person name="McGinnis K."/>
            <person name="Medlin L.K."/>
            <person name="Montsant A."/>
            <person name="Oudot-Le Secq M.P."/>
            <person name="Napoli C."/>
            <person name="Obornik M."/>
            <person name="Parker M.S."/>
            <person name="Petit J.L."/>
            <person name="Porcel B.M."/>
            <person name="Poulsen N."/>
            <person name="Robison M."/>
            <person name="Rychlewski L."/>
            <person name="Rynearson T.A."/>
            <person name="Schmutz J."/>
            <person name="Shapiro H."/>
            <person name="Siaut M."/>
            <person name="Stanley M."/>
            <person name="Sussman M.R."/>
            <person name="Taylor A.R."/>
            <person name="Vardi A."/>
            <person name="von Dassow P."/>
            <person name="Vyverman W."/>
            <person name="Willis A."/>
            <person name="Wyrwicz L.S."/>
            <person name="Rokhsar D.S."/>
            <person name="Weissenbach J."/>
            <person name="Armbrust E.V."/>
            <person name="Green B.R."/>
            <person name="Van de Peer Y."/>
            <person name="Grigoriev I.V."/>
        </authorList>
    </citation>
    <scope>NUCLEOTIDE SEQUENCE [LARGE SCALE GENOMIC DNA]</scope>
    <source>
        <strain evidence="5 6">CCAP 1055/1</strain>
    </source>
</reference>
<protein>
    <submittedName>
        <fullName evidence="5">Uncharacterized protein</fullName>
    </submittedName>
</protein>
<keyword evidence="3" id="KW-0119">Carbohydrate metabolism</keyword>
<sequence length="585" mass="67462">MAGTSGRGTARRRSSGASLGFYLGVIALLFGLLNLALNLRTTQFVEQDISVVEAILKESLSAFTSAKVADAGSRQELHPDRHPSYKLAGLSCDAYGGPSPDVAQEMVYWRDIPADSNHVSPFQKPAVTEYLTFEPDHGGFNNIRMAMETVLALAFAMGRTLVLPPEKRMYLLDKDSERNHFGFDHFFHMEAIHNEHTGLNIITMQEYLEREAMTGHFRDGDGNVAFPPSNRTQWDGANPDEIDTLFYWLRSVSQVVVWNPEECMAVFPASASHEDTQDLIRINSEVNAENVKWEDYVGKPFPIDASAKNRMKENRAGRQEICLYNETLQAAQRIHFPTDHSMSARLLVHFYAFLFFQDWKQDLWMKRFIRDHVRYMDEIQCAAARVVAAVRQKARAYNNANTEGSFSSFHIRRGDFQYKKTRVEATEIYDMAKRRLAENETVYIATDERNIGFFQPLKGHYNVFFLSDFASELAGVNTNYYGMIDQLVTSRGSIFFGCWFSTFTGYINRIRGYHADQQKLPGYEQGIVNSWYYTLPDRFDHMQSFYPVKQAFYAREFPSSWRLLDDWMEEFHKEVDAKQRKDHTF</sequence>
<evidence type="ECO:0000256" key="2">
    <source>
        <dbReference type="ARBA" id="ARBA00023253"/>
    </source>
</evidence>
<evidence type="ECO:0000313" key="6">
    <source>
        <dbReference type="Proteomes" id="UP000000759"/>
    </source>
</evidence>
<dbReference type="Gene3D" id="3.40.50.11350">
    <property type="match status" value="1"/>
</dbReference>
<dbReference type="PaxDb" id="2850-Phatr46877"/>
<keyword evidence="2" id="KW-0294">Fucose metabolism</keyword>
<dbReference type="InterPro" id="IPR019378">
    <property type="entry name" value="GDP-Fuc_O-FucTrfase"/>
</dbReference>
<dbReference type="GeneID" id="7204722"/>
<dbReference type="HOGENOM" id="CLU_025546_0_0_1"/>
<dbReference type="AlphaFoldDB" id="B5Y424"/>
<dbReference type="PANTHER" id="PTHR31469:SF8">
    <property type="entry name" value="OS07G0641000 PROTEIN"/>
    <property type="match status" value="1"/>
</dbReference>
<gene>
    <name evidence="5" type="ORF">PHATR_46877</name>
</gene>
<dbReference type="Gene3D" id="3.40.50.11340">
    <property type="match status" value="1"/>
</dbReference>
<accession>B5Y424</accession>
<keyword evidence="1" id="KW-0808">Transferase</keyword>
<dbReference type="OMA" id="TEQLICA"/>
<keyword evidence="4" id="KW-0812">Transmembrane</keyword>
<reference evidence="6" key="2">
    <citation type="submission" date="2008-08" db="EMBL/GenBank/DDBJ databases">
        <authorList>
            <consortium name="Diatom Consortium"/>
            <person name="Grigoriev I."/>
            <person name="Grimwood J."/>
            <person name="Kuo A."/>
            <person name="Otillar R.P."/>
            <person name="Salamov A."/>
            <person name="Detter J.C."/>
            <person name="Lindquist E."/>
            <person name="Shapiro H."/>
            <person name="Lucas S."/>
            <person name="Glavina del Rio T."/>
            <person name="Pitluck S."/>
            <person name="Rokhsar D."/>
            <person name="Bowler C."/>
        </authorList>
    </citation>
    <scope>GENOME REANNOTATION</scope>
    <source>
        <strain evidence="6">CCAP 1055/1</strain>
    </source>
</reference>
<organism evidence="5 6">
    <name type="scientific">Phaeodactylum tricornutum (strain CCAP 1055/1)</name>
    <dbReference type="NCBI Taxonomy" id="556484"/>
    <lineage>
        <taxon>Eukaryota</taxon>
        <taxon>Sar</taxon>
        <taxon>Stramenopiles</taxon>
        <taxon>Ochrophyta</taxon>
        <taxon>Bacillariophyta</taxon>
        <taxon>Bacillariophyceae</taxon>
        <taxon>Bacillariophycidae</taxon>
        <taxon>Naviculales</taxon>
        <taxon>Phaeodactylaceae</taxon>
        <taxon>Phaeodactylum</taxon>
    </lineage>
</organism>
<dbReference type="KEGG" id="pti:PHATR_46877"/>
<dbReference type="GO" id="GO:0006004">
    <property type="term" value="P:fucose metabolic process"/>
    <property type="evidence" value="ECO:0007669"/>
    <property type="project" value="UniProtKB-KW"/>
</dbReference>
<evidence type="ECO:0000256" key="4">
    <source>
        <dbReference type="SAM" id="Phobius"/>
    </source>
</evidence>
<dbReference type="OrthoDB" id="1861862at2759"/>
<feature type="transmembrane region" description="Helical" evidence="4">
    <location>
        <begin position="21"/>
        <end position="39"/>
    </location>
</feature>
<keyword evidence="4" id="KW-1133">Transmembrane helix</keyword>
<evidence type="ECO:0000256" key="1">
    <source>
        <dbReference type="ARBA" id="ARBA00022679"/>
    </source>
</evidence>
<dbReference type="EMBL" id="CP001141">
    <property type="protein sequence ID" value="ACI65402.1"/>
    <property type="molecule type" value="Genomic_DNA"/>
</dbReference>
<dbReference type="InParanoid" id="B5Y424"/>
<dbReference type="RefSeq" id="XP_002185932.1">
    <property type="nucleotide sequence ID" value="XM_002185896.1"/>
</dbReference>
<keyword evidence="4" id="KW-0472">Membrane</keyword>
<name>B5Y424_PHATC</name>
<dbReference type="Pfam" id="PF10250">
    <property type="entry name" value="O-FucT"/>
    <property type="match status" value="1"/>
</dbReference>
<dbReference type="eggNOG" id="ENOG502S0D4">
    <property type="taxonomic scope" value="Eukaryota"/>
</dbReference>
<evidence type="ECO:0000313" key="5">
    <source>
        <dbReference type="EMBL" id="ACI65402.1"/>
    </source>
</evidence>
<keyword evidence="6" id="KW-1185">Reference proteome</keyword>
<dbReference type="PANTHER" id="PTHR31469">
    <property type="entry name" value="OS07G0633600 PROTEIN"/>
    <property type="match status" value="1"/>
</dbReference>
<evidence type="ECO:0000256" key="3">
    <source>
        <dbReference type="ARBA" id="ARBA00023277"/>
    </source>
</evidence>
<dbReference type="Proteomes" id="UP000000759">
    <property type="component" value="Chromosome 11"/>
</dbReference>